<dbReference type="GO" id="GO:0032222">
    <property type="term" value="P:regulation of synaptic transmission, cholinergic"/>
    <property type="evidence" value="ECO:0007669"/>
    <property type="project" value="InterPro"/>
</dbReference>
<proteinExistence type="predicted"/>
<keyword evidence="10" id="KW-1185">Reference proteome</keyword>
<gene>
    <name evidence="11" type="primary">LOC108622880</name>
</gene>
<dbReference type="Pfam" id="PF17064">
    <property type="entry name" value="QVR"/>
    <property type="match status" value="1"/>
</dbReference>
<evidence type="ECO:0000256" key="7">
    <source>
        <dbReference type="ARBA" id="ARBA00023180"/>
    </source>
</evidence>
<evidence type="ECO:0000256" key="9">
    <source>
        <dbReference type="SAM" id="SignalP"/>
    </source>
</evidence>
<evidence type="ECO:0000256" key="2">
    <source>
        <dbReference type="ARBA" id="ARBA00022622"/>
    </source>
</evidence>
<protein>
    <submittedName>
        <fullName evidence="11">Uncharacterized protein LOC108622880</fullName>
    </submittedName>
</protein>
<dbReference type="PANTHER" id="PTHR33562">
    <property type="entry name" value="ATILLA, ISOFORM B-RELATED-RELATED"/>
    <property type="match status" value="1"/>
</dbReference>
<keyword evidence="2" id="KW-0336">GPI-anchor</keyword>
<evidence type="ECO:0000256" key="6">
    <source>
        <dbReference type="ARBA" id="ARBA00023136"/>
    </source>
</evidence>
<reference evidence="11" key="1">
    <citation type="submission" date="2025-08" db="UniProtKB">
        <authorList>
            <consortium name="RefSeq"/>
        </authorList>
    </citation>
    <scope>IDENTIFICATION</scope>
    <source>
        <tissue evidence="11">Whole body</tissue>
    </source>
</reference>
<evidence type="ECO:0000256" key="4">
    <source>
        <dbReference type="ARBA" id="ARBA00022729"/>
    </source>
</evidence>
<dbReference type="Proteomes" id="UP000694925">
    <property type="component" value="Unplaced"/>
</dbReference>
<dbReference type="GO" id="GO:0030431">
    <property type="term" value="P:sleep"/>
    <property type="evidence" value="ECO:0007669"/>
    <property type="project" value="InterPro"/>
</dbReference>
<evidence type="ECO:0000256" key="3">
    <source>
        <dbReference type="ARBA" id="ARBA00022692"/>
    </source>
</evidence>
<organism evidence="10 11">
    <name type="scientific">Ceratina calcarata</name>
    <dbReference type="NCBI Taxonomy" id="156304"/>
    <lineage>
        <taxon>Eukaryota</taxon>
        <taxon>Metazoa</taxon>
        <taxon>Ecdysozoa</taxon>
        <taxon>Arthropoda</taxon>
        <taxon>Hexapoda</taxon>
        <taxon>Insecta</taxon>
        <taxon>Pterygota</taxon>
        <taxon>Neoptera</taxon>
        <taxon>Endopterygota</taxon>
        <taxon>Hymenoptera</taxon>
        <taxon>Apocrita</taxon>
        <taxon>Aculeata</taxon>
        <taxon>Apoidea</taxon>
        <taxon>Anthophila</taxon>
        <taxon>Apidae</taxon>
        <taxon>Ceratina</taxon>
        <taxon>Zadontomerus</taxon>
    </lineage>
</organism>
<dbReference type="InterPro" id="IPR050975">
    <property type="entry name" value="Sleep_regulator"/>
</dbReference>
<dbReference type="InterPro" id="IPR031424">
    <property type="entry name" value="QVR-like"/>
</dbReference>
<sequence>MFSRLTLTLVIFGLILLAQSGLALRCWNCASNVNAMCGDPLNVTDHHFNFHTPQCEASSYDTSKHICRKIVKKEDGERVVIRQCSTPYVDEADITDGPCGNTATISARGMVESCHICSTDFCNSATSASVMQPLFIAALAVVGHRSLQSKYNFL</sequence>
<dbReference type="AlphaFoldDB" id="A0AAJ7N4H2"/>
<name>A0AAJ7N4H2_9HYME</name>
<keyword evidence="7" id="KW-0325">Glycoprotein</keyword>
<dbReference type="PANTHER" id="PTHR33562:SF28">
    <property type="entry name" value="PROTEIN QUIVER"/>
    <property type="match status" value="1"/>
</dbReference>
<dbReference type="KEGG" id="ccal:108622880"/>
<keyword evidence="5" id="KW-1133">Transmembrane helix</keyword>
<dbReference type="GO" id="GO:0098552">
    <property type="term" value="C:side of membrane"/>
    <property type="evidence" value="ECO:0007669"/>
    <property type="project" value="UniProtKB-KW"/>
</dbReference>
<feature type="signal peptide" evidence="9">
    <location>
        <begin position="1"/>
        <end position="23"/>
    </location>
</feature>
<keyword evidence="8" id="KW-0449">Lipoprotein</keyword>
<keyword evidence="4 9" id="KW-0732">Signal</keyword>
<feature type="chain" id="PRO_5042464382" evidence="9">
    <location>
        <begin position="24"/>
        <end position="154"/>
    </location>
</feature>
<keyword evidence="6" id="KW-0472">Membrane</keyword>
<evidence type="ECO:0000256" key="1">
    <source>
        <dbReference type="ARBA" id="ARBA00004589"/>
    </source>
</evidence>
<evidence type="ECO:0000256" key="5">
    <source>
        <dbReference type="ARBA" id="ARBA00022989"/>
    </source>
</evidence>
<evidence type="ECO:0000313" key="10">
    <source>
        <dbReference type="Proteomes" id="UP000694925"/>
    </source>
</evidence>
<keyword evidence="3" id="KW-0812">Transmembrane</keyword>
<dbReference type="GeneID" id="108622880"/>
<evidence type="ECO:0000256" key="8">
    <source>
        <dbReference type="ARBA" id="ARBA00023288"/>
    </source>
</evidence>
<comment type="subcellular location">
    <subcellularLocation>
        <location evidence="1">Membrane</location>
        <topology evidence="1">Lipid-anchor</topology>
        <topology evidence="1">GPI-anchor</topology>
    </subcellularLocation>
</comment>
<evidence type="ECO:0000313" key="11">
    <source>
        <dbReference type="RefSeq" id="XP_017876482.1"/>
    </source>
</evidence>
<accession>A0AAJ7N4H2</accession>
<dbReference type="RefSeq" id="XP_017876482.1">
    <property type="nucleotide sequence ID" value="XM_018020993.2"/>
</dbReference>
<dbReference type="CDD" id="cd23593">
    <property type="entry name" value="TFP_LU_ECD_Twit"/>
    <property type="match status" value="1"/>
</dbReference>